<evidence type="ECO:0000313" key="3">
    <source>
        <dbReference type="EMBL" id="RIV85733.1"/>
    </source>
</evidence>
<protein>
    <submittedName>
        <fullName evidence="3">Uncharacterized protein</fullName>
    </submittedName>
</protein>
<feature type="signal peptide" evidence="2">
    <location>
        <begin position="1"/>
        <end position="21"/>
    </location>
</feature>
<sequence>MKVKPLIVGAFLIAPIVGAVAGQKMSTDPIASISDVSTTLPMGSPIAASDATPKTVERLPDHYAMETPEGRVEVHELAMRGRYADRYQPPIYDDTQESFAMLESDWDGDSLDVRAARALSPQQHEETQPEPEYRTPEVANYSAMESAGTGENANVPSPEPKPDIQIVEPQLATARVIDVQAALAAQR</sequence>
<feature type="compositionally biased region" description="Basic and acidic residues" evidence="1">
    <location>
        <begin position="123"/>
        <end position="135"/>
    </location>
</feature>
<feature type="chain" id="PRO_5019267413" evidence="2">
    <location>
        <begin position="22"/>
        <end position="187"/>
    </location>
</feature>
<gene>
    <name evidence="3" type="ORF">D2V07_10375</name>
</gene>
<dbReference type="Proteomes" id="UP000286576">
    <property type="component" value="Unassembled WGS sequence"/>
</dbReference>
<evidence type="ECO:0000256" key="2">
    <source>
        <dbReference type="SAM" id="SignalP"/>
    </source>
</evidence>
<dbReference type="AlphaFoldDB" id="A0A418NRM8"/>
<dbReference type="EMBL" id="QXFL01000004">
    <property type="protein sequence ID" value="RIV85733.1"/>
    <property type="molecule type" value="Genomic_DNA"/>
</dbReference>
<keyword evidence="4" id="KW-1185">Reference proteome</keyword>
<comment type="caution">
    <text evidence="3">The sequence shown here is derived from an EMBL/GenBank/DDBJ whole genome shotgun (WGS) entry which is preliminary data.</text>
</comment>
<accession>A0A418NRM8</accession>
<evidence type="ECO:0000313" key="4">
    <source>
        <dbReference type="Proteomes" id="UP000286576"/>
    </source>
</evidence>
<dbReference type="RefSeq" id="WP_119586925.1">
    <property type="nucleotide sequence ID" value="NZ_CAWODQ010000024.1"/>
</dbReference>
<dbReference type="OrthoDB" id="7410599at2"/>
<keyword evidence="2" id="KW-0732">Signal</keyword>
<feature type="region of interest" description="Disordered" evidence="1">
    <location>
        <begin position="119"/>
        <end position="163"/>
    </location>
</feature>
<name>A0A418NRM8_9SPHN</name>
<reference evidence="3 4" key="1">
    <citation type="submission" date="2018-08" db="EMBL/GenBank/DDBJ databases">
        <title>Erythrobacter zhengii sp.nov., a bacterium isolated from deep-sea sediment.</title>
        <authorList>
            <person name="Fang C."/>
            <person name="Wu Y.-H."/>
            <person name="Sun C."/>
            <person name="Wang H."/>
            <person name="Cheng H."/>
            <person name="Meng F.-X."/>
            <person name="Wang C.-S."/>
            <person name="Xu X.-W."/>
        </authorList>
    </citation>
    <scope>NUCLEOTIDE SEQUENCE [LARGE SCALE GENOMIC DNA]</scope>
    <source>
        <strain evidence="3 4">V18</strain>
    </source>
</reference>
<proteinExistence type="predicted"/>
<organism evidence="3 4">
    <name type="scientific">Aurantiacibacter zhengii</name>
    <dbReference type="NCBI Taxonomy" id="2307003"/>
    <lineage>
        <taxon>Bacteria</taxon>
        <taxon>Pseudomonadati</taxon>
        <taxon>Pseudomonadota</taxon>
        <taxon>Alphaproteobacteria</taxon>
        <taxon>Sphingomonadales</taxon>
        <taxon>Erythrobacteraceae</taxon>
        <taxon>Aurantiacibacter</taxon>
    </lineage>
</organism>
<evidence type="ECO:0000256" key="1">
    <source>
        <dbReference type="SAM" id="MobiDB-lite"/>
    </source>
</evidence>